<name>A0A1Y2IRU0_TRAC3</name>
<protein>
    <recommendedName>
        <fullName evidence="3">BTB domain-containing protein</fullName>
    </recommendedName>
</protein>
<dbReference type="AlphaFoldDB" id="A0A1Y2IRU0"/>
<gene>
    <name evidence="1" type="ORF">PYCCODRAFT_1424822</name>
</gene>
<evidence type="ECO:0000313" key="1">
    <source>
        <dbReference type="EMBL" id="OSD03334.1"/>
    </source>
</evidence>
<organism evidence="1 2">
    <name type="scientific">Trametes coccinea (strain BRFM310)</name>
    <name type="common">Pycnoporus coccineus</name>
    <dbReference type="NCBI Taxonomy" id="1353009"/>
    <lineage>
        <taxon>Eukaryota</taxon>
        <taxon>Fungi</taxon>
        <taxon>Dikarya</taxon>
        <taxon>Basidiomycota</taxon>
        <taxon>Agaricomycotina</taxon>
        <taxon>Agaricomycetes</taxon>
        <taxon>Polyporales</taxon>
        <taxon>Polyporaceae</taxon>
        <taxon>Trametes</taxon>
    </lineage>
</organism>
<dbReference type="OrthoDB" id="3027208at2759"/>
<accession>A0A1Y2IRU0</accession>
<dbReference type="Proteomes" id="UP000193067">
    <property type="component" value="Unassembled WGS sequence"/>
</dbReference>
<proteinExistence type="predicted"/>
<dbReference type="EMBL" id="KZ084101">
    <property type="protein sequence ID" value="OSD03334.1"/>
    <property type="molecule type" value="Genomic_DNA"/>
</dbReference>
<evidence type="ECO:0008006" key="3">
    <source>
        <dbReference type="Google" id="ProtNLM"/>
    </source>
</evidence>
<dbReference type="STRING" id="1353009.A0A1Y2IRU0"/>
<sequence>MTTTAPLALSRSPTLISPSLPADKRGMVKDPDYWFEDGNIIITATNFHPRSRPCGFRVHQGALFSHSTVLQDLLGRPLQVTDTAYNCAVVHFSESGHNLKCFLRAIYGGIGPNDDLPFADAAALVRLGHKYDVARVYTLGMGSLFPPKKPWSRLLGSGDKAIEAANLFTAIKCPPALLVALYCCTKLDVASLIGGTIRTDGFLETLDAHNMLLCLRAREMFARRRTTFFVRTITLPPQESCKTPSSCREHLRDILPTYADDVRGGFSELFLDWEKDDTICAPCRKFLARREQKFRASLRSSLPELMGVDVKSWDPSRPVVFA</sequence>
<keyword evidence="2" id="KW-1185">Reference proteome</keyword>
<evidence type="ECO:0000313" key="2">
    <source>
        <dbReference type="Proteomes" id="UP000193067"/>
    </source>
</evidence>
<reference evidence="1 2" key="1">
    <citation type="journal article" date="2015" name="Biotechnol. Biofuels">
        <title>Enhanced degradation of softwood versus hardwood by the white-rot fungus Pycnoporus coccineus.</title>
        <authorList>
            <person name="Couturier M."/>
            <person name="Navarro D."/>
            <person name="Chevret D."/>
            <person name="Henrissat B."/>
            <person name="Piumi F."/>
            <person name="Ruiz-Duenas F.J."/>
            <person name="Martinez A.T."/>
            <person name="Grigoriev I.V."/>
            <person name="Riley R."/>
            <person name="Lipzen A."/>
            <person name="Berrin J.G."/>
            <person name="Master E.R."/>
            <person name="Rosso M.N."/>
        </authorList>
    </citation>
    <scope>NUCLEOTIDE SEQUENCE [LARGE SCALE GENOMIC DNA]</scope>
    <source>
        <strain evidence="1 2">BRFM310</strain>
    </source>
</reference>